<dbReference type="OrthoDB" id="9796287at2"/>
<keyword evidence="1 4" id="KW-0963">Cytoplasm</keyword>
<evidence type="ECO:0000256" key="4">
    <source>
        <dbReference type="HAMAP-Rule" id="MF_01175"/>
    </source>
</evidence>
<evidence type="ECO:0000256" key="2">
    <source>
        <dbReference type="ARBA" id="ARBA00022694"/>
    </source>
</evidence>
<feature type="binding site" evidence="4">
    <location>
        <position position="187"/>
    </location>
    <ligand>
        <name>folate</name>
        <dbReference type="ChEBI" id="CHEBI:62501"/>
    </ligand>
</feature>
<accession>A0A0J8XU27</accession>
<feature type="binding site" evidence="4">
    <location>
        <position position="32"/>
    </location>
    <ligand>
        <name>folate</name>
        <dbReference type="ChEBI" id="CHEBI:62501"/>
    </ligand>
</feature>
<comment type="similarity">
    <text evidence="4">Belongs to the tRNA-modifying YgfZ family.</text>
</comment>
<comment type="caution">
    <text evidence="6">The sequence shown here is derived from an EMBL/GenBank/DDBJ whole genome shotgun (WGS) entry which is preliminary data.</text>
</comment>
<evidence type="ECO:0000256" key="1">
    <source>
        <dbReference type="ARBA" id="ARBA00022490"/>
    </source>
</evidence>
<dbReference type="SUPFAM" id="SSF103025">
    <property type="entry name" value="Folate-binding domain"/>
    <property type="match status" value="1"/>
</dbReference>
<dbReference type="Gene3D" id="2.40.30.160">
    <property type="match status" value="1"/>
</dbReference>
<protein>
    <recommendedName>
        <fullName evidence="4">tRNA-modifying protein YgfZ</fullName>
    </recommendedName>
</protein>
<keyword evidence="2 4" id="KW-0819">tRNA processing</keyword>
<dbReference type="STRING" id="680026.AB733_21160"/>
<dbReference type="InterPro" id="IPR045179">
    <property type="entry name" value="YgfZ/GcvT"/>
</dbReference>
<proteinExistence type="inferred from homology"/>
<comment type="function">
    <text evidence="4">Folate-binding protein involved in regulating the level of ATP-DnaA and in the modification of some tRNAs. It is probably a key factor in regulatory networks that act via tRNA modification, such as initiation of chromosomal replication.</text>
</comment>
<dbReference type="InterPro" id="IPR029043">
    <property type="entry name" value="GcvT/YgfZ_C"/>
</dbReference>
<dbReference type="HAMAP" id="MF_01175">
    <property type="entry name" value="tRNA_modifying_YgfZ"/>
    <property type="match status" value="1"/>
</dbReference>
<dbReference type="NCBIfam" id="TIGR03317">
    <property type="entry name" value="ygfZ_signature"/>
    <property type="match status" value="1"/>
</dbReference>
<sequence length="326" mass="35548">MSTWSNALNFEHLPVASSDALPALSLVDLSDWSLVTLVGEDKKSYLQGQVTCDVVTLDPALSTLGAHCDAKGKMRTIFRIFHHQQGYALLQRKSIMATQLPELKKYAVFSKVDIEQGQDILLGLCGENAQAVIDQCFAGSDEVRPFDGGTAVKVDDQRWLIAVAPAQAEAVANQLATDAKLATSSLWDLYDIKAALPRIEAATELEFVPQAMNLQAVGGISFKKGCYVGQETVARAKYRGTNKRAMYIAQGDTAQCPQAGDALERSVGENWRKGGTIIAGYQFSDNQAIALVVLPNDLDEDTQFRLSTQPDNLWTTQALPYSLEDE</sequence>
<comment type="subcellular location">
    <subcellularLocation>
        <location evidence="4">Cytoplasm</location>
    </subcellularLocation>
</comment>
<dbReference type="NCBIfam" id="NF007110">
    <property type="entry name" value="PRK09559.1"/>
    <property type="match status" value="1"/>
</dbReference>
<evidence type="ECO:0000259" key="5">
    <source>
        <dbReference type="Pfam" id="PF21130"/>
    </source>
</evidence>
<feature type="domain" description="tRNA-modifying protein YgfZ-like beta-barrel" evidence="5">
    <location>
        <begin position="242"/>
        <end position="307"/>
    </location>
</feature>
<dbReference type="Proteomes" id="UP000240481">
    <property type="component" value="Unassembled WGS sequence"/>
</dbReference>
<dbReference type="GO" id="GO:0005542">
    <property type="term" value="F:folic acid binding"/>
    <property type="evidence" value="ECO:0007669"/>
    <property type="project" value="UniProtKB-UniRule"/>
</dbReference>
<dbReference type="Gene3D" id="3.30.70.1630">
    <property type="match status" value="1"/>
</dbReference>
<dbReference type="GO" id="GO:0009451">
    <property type="term" value="P:RNA modification"/>
    <property type="evidence" value="ECO:0007669"/>
    <property type="project" value="InterPro"/>
</dbReference>
<dbReference type="InterPro" id="IPR048451">
    <property type="entry name" value="YgfZ_barrel"/>
</dbReference>
<dbReference type="Gene3D" id="3.30.70.1400">
    <property type="entry name" value="Aminomethyltransferase beta-barrel domains"/>
    <property type="match status" value="1"/>
</dbReference>
<evidence type="ECO:0000313" key="7">
    <source>
        <dbReference type="Proteomes" id="UP000240481"/>
    </source>
</evidence>
<dbReference type="AlphaFoldDB" id="A0A0J8XU27"/>
<dbReference type="GO" id="GO:0008033">
    <property type="term" value="P:tRNA processing"/>
    <property type="evidence" value="ECO:0007669"/>
    <property type="project" value="UniProtKB-UniRule"/>
</dbReference>
<dbReference type="EMBL" id="PYLZ01000015">
    <property type="protein sequence ID" value="PSW21639.1"/>
    <property type="molecule type" value="Genomic_DNA"/>
</dbReference>
<evidence type="ECO:0000256" key="3">
    <source>
        <dbReference type="ARBA" id="ARBA00022954"/>
    </source>
</evidence>
<reference evidence="6 7" key="1">
    <citation type="submission" date="2018-01" db="EMBL/GenBank/DDBJ databases">
        <title>Whole genome sequencing of Histamine producing bacteria.</title>
        <authorList>
            <person name="Butler K."/>
        </authorList>
    </citation>
    <scope>NUCLEOTIDE SEQUENCE [LARGE SCALE GENOMIC DNA]</scope>
    <source>
        <strain evidence="6 7">DSM 24669</strain>
    </source>
</reference>
<dbReference type="SUPFAM" id="SSF101790">
    <property type="entry name" value="Aminomethyltransferase beta-barrel domain"/>
    <property type="match status" value="1"/>
</dbReference>
<dbReference type="InterPro" id="IPR017703">
    <property type="entry name" value="YgfZ/GCV_T_CS"/>
</dbReference>
<dbReference type="GO" id="GO:0016226">
    <property type="term" value="P:iron-sulfur cluster assembly"/>
    <property type="evidence" value="ECO:0007669"/>
    <property type="project" value="TreeGrafter"/>
</dbReference>
<dbReference type="Pfam" id="PF21130">
    <property type="entry name" value="YgfZ_barrel"/>
    <property type="match status" value="1"/>
</dbReference>
<name>A0A0J8XU27_9GAMM</name>
<gene>
    <name evidence="6" type="ORF">C9I94_21460</name>
</gene>
<dbReference type="GO" id="GO:0005737">
    <property type="term" value="C:cytoplasm"/>
    <property type="evidence" value="ECO:0007669"/>
    <property type="project" value="UniProtKB-SubCell"/>
</dbReference>
<organism evidence="6 7">
    <name type="scientific">Photobacterium swingsii</name>
    <dbReference type="NCBI Taxonomy" id="680026"/>
    <lineage>
        <taxon>Bacteria</taxon>
        <taxon>Pseudomonadati</taxon>
        <taxon>Pseudomonadota</taxon>
        <taxon>Gammaproteobacteria</taxon>
        <taxon>Vibrionales</taxon>
        <taxon>Vibrionaceae</taxon>
        <taxon>Photobacterium</taxon>
    </lineage>
</organism>
<keyword evidence="3 4" id="KW-0290">Folate-binding</keyword>
<evidence type="ECO:0000313" key="6">
    <source>
        <dbReference type="EMBL" id="PSW21639.1"/>
    </source>
</evidence>
<dbReference type="PANTHER" id="PTHR22602:SF0">
    <property type="entry name" value="TRANSFERASE CAF17, MITOCHONDRIAL-RELATED"/>
    <property type="match status" value="1"/>
</dbReference>
<dbReference type="InterPro" id="IPR023758">
    <property type="entry name" value="tRNA-modifying_YgfZ"/>
</dbReference>
<keyword evidence="7" id="KW-1185">Reference proteome</keyword>
<dbReference type="PANTHER" id="PTHR22602">
    <property type="entry name" value="TRANSFERASE CAF17, MITOCHONDRIAL-RELATED"/>
    <property type="match status" value="1"/>
</dbReference>
<dbReference type="RefSeq" id="WP_048900574.1">
    <property type="nucleotide sequence ID" value="NZ_AP024852.1"/>
</dbReference>